<reference evidence="2" key="1">
    <citation type="journal article" date="2018" name="Genome Biol. Evol.">
        <title>Genomics and development of Lentinus tigrinus, a white-rot wood-decaying mushroom with dimorphic fruiting bodies.</title>
        <authorList>
            <person name="Wu B."/>
            <person name="Xu Z."/>
            <person name="Knudson A."/>
            <person name="Carlson A."/>
            <person name="Chen N."/>
            <person name="Kovaka S."/>
            <person name="LaButti K."/>
            <person name="Lipzen A."/>
            <person name="Pennachio C."/>
            <person name="Riley R."/>
            <person name="Schakwitz W."/>
            <person name="Umezawa K."/>
            <person name="Ohm R.A."/>
            <person name="Grigoriev I.V."/>
            <person name="Nagy L.G."/>
            <person name="Gibbons J."/>
            <person name="Hibbett D."/>
        </authorList>
    </citation>
    <scope>NUCLEOTIDE SEQUENCE [LARGE SCALE GENOMIC DNA]</scope>
    <source>
        <strain evidence="2">ALCF2SS1-6</strain>
    </source>
</reference>
<gene>
    <name evidence="2" type="ORF">L227DRAFT_658876</name>
    <name evidence="1" type="ORF">L227DRAFT_658879</name>
</gene>
<dbReference type="EMBL" id="ML122429">
    <property type="protein sequence ID" value="RPD52112.1"/>
    <property type="molecule type" value="Genomic_DNA"/>
</dbReference>
<name>A0A5C2RPI4_9APHY</name>
<dbReference type="AlphaFoldDB" id="A0A5C2RPI4"/>
<dbReference type="EMBL" id="ML122428">
    <property type="protein sequence ID" value="RPD52116.1"/>
    <property type="molecule type" value="Genomic_DNA"/>
</dbReference>
<dbReference type="STRING" id="1328759.A0A5C2RPI4"/>
<protein>
    <recommendedName>
        <fullName evidence="4">Fungal-type protein kinase domain-containing protein</fullName>
    </recommendedName>
</protein>
<proteinExistence type="predicted"/>
<dbReference type="Proteomes" id="UP000313359">
    <property type="component" value="Unassembled WGS sequence"/>
</dbReference>
<keyword evidence="3" id="KW-1185">Reference proteome</keyword>
<evidence type="ECO:0000313" key="2">
    <source>
        <dbReference type="EMBL" id="RPD52116.1"/>
    </source>
</evidence>
<dbReference type="OrthoDB" id="2755751at2759"/>
<accession>A0A5C2RPI4</accession>
<sequence length="172" mass="19579">MTGTAIFMASALLEAQKDNQTTTHTWEHDTESLAYVLLYSIYKHAMDTGAMDQKKGFRAEFEALFGAPTVKTLVKNRLLLFRVDPQEEEEHIGFLLEHVDADKSLSNVVSGTFRFLADLHTHLPASKSTGTKPPKDVDQWYPRSQPLQPLPVEDMYKRWLHVVRHYGSGAFM</sequence>
<evidence type="ECO:0008006" key="4">
    <source>
        <dbReference type="Google" id="ProtNLM"/>
    </source>
</evidence>
<evidence type="ECO:0000313" key="3">
    <source>
        <dbReference type="Proteomes" id="UP000313359"/>
    </source>
</evidence>
<evidence type="ECO:0000313" key="1">
    <source>
        <dbReference type="EMBL" id="RPD52112.1"/>
    </source>
</evidence>
<organism evidence="2 3">
    <name type="scientific">Lentinus tigrinus ALCF2SS1-6</name>
    <dbReference type="NCBI Taxonomy" id="1328759"/>
    <lineage>
        <taxon>Eukaryota</taxon>
        <taxon>Fungi</taxon>
        <taxon>Dikarya</taxon>
        <taxon>Basidiomycota</taxon>
        <taxon>Agaricomycotina</taxon>
        <taxon>Agaricomycetes</taxon>
        <taxon>Polyporales</taxon>
        <taxon>Polyporaceae</taxon>
        <taxon>Lentinus</taxon>
    </lineage>
</organism>